<dbReference type="Pfam" id="PF00753">
    <property type="entry name" value="Lactamase_B"/>
    <property type="match status" value="1"/>
</dbReference>
<reference evidence="6" key="1">
    <citation type="journal article" date="2015" name="Nature">
        <title>Complex archaea that bridge the gap between prokaryotes and eukaryotes.</title>
        <authorList>
            <person name="Spang A."/>
            <person name="Saw J.H."/>
            <person name="Jorgensen S.L."/>
            <person name="Zaremba-Niedzwiedzka K."/>
            <person name="Martijn J."/>
            <person name="Lind A.E."/>
            <person name="van Eijk R."/>
            <person name="Schleper C."/>
            <person name="Guy L."/>
            <person name="Ettema T.J."/>
        </authorList>
    </citation>
    <scope>NUCLEOTIDE SEQUENCE</scope>
</reference>
<comment type="caution">
    <text evidence="6">The sequence shown here is derived from an EMBL/GenBank/DDBJ whole genome shotgun (WGS) entry which is preliminary data.</text>
</comment>
<comment type="cofactor">
    <cofactor evidence="1">
        <name>Zn(2+)</name>
        <dbReference type="ChEBI" id="CHEBI:29105"/>
    </cofactor>
</comment>
<name>A0A0F9FJN8_9ZZZZ</name>
<dbReference type="InterPro" id="IPR051453">
    <property type="entry name" value="MBL_Glyoxalase_II"/>
</dbReference>
<evidence type="ECO:0000259" key="5">
    <source>
        <dbReference type="Pfam" id="PF00753"/>
    </source>
</evidence>
<dbReference type="GO" id="GO:0016787">
    <property type="term" value="F:hydrolase activity"/>
    <property type="evidence" value="ECO:0007669"/>
    <property type="project" value="UniProtKB-KW"/>
</dbReference>
<dbReference type="InterPro" id="IPR001279">
    <property type="entry name" value="Metallo-B-lactamas"/>
</dbReference>
<dbReference type="AlphaFoldDB" id="A0A0F9FJN8"/>
<keyword evidence="2" id="KW-0479">Metal-binding</keyword>
<dbReference type="PANTHER" id="PTHR46233">
    <property type="entry name" value="HYDROXYACYLGLUTATHIONE HYDROLASE GLOC"/>
    <property type="match status" value="1"/>
</dbReference>
<feature type="non-terminal residue" evidence="6">
    <location>
        <position position="117"/>
    </location>
</feature>
<feature type="domain" description="Metallo-beta-lactamase" evidence="5">
    <location>
        <begin position="17"/>
        <end position="107"/>
    </location>
</feature>
<protein>
    <recommendedName>
        <fullName evidence="5">Metallo-beta-lactamase domain-containing protein</fullName>
    </recommendedName>
</protein>
<keyword evidence="4" id="KW-0862">Zinc</keyword>
<proteinExistence type="predicted"/>
<dbReference type="GO" id="GO:0046872">
    <property type="term" value="F:metal ion binding"/>
    <property type="evidence" value="ECO:0007669"/>
    <property type="project" value="UniProtKB-KW"/>
</dbReference>
<dbReference type="InterPro" id="IPR036866">
    <property type="entry name" value="RibonucZ/Hydroxyglut_hydro"/>
</dbReference>
<accession>A0A0F9FJN8</accession>
<dbReference type="Gene3D" id="3.60.15.10">
    <property type="entry name" value="Ribonuclease Z/Hydroxyacylglutathione hydrolase-like"/>
    <property type="match status" value="1"/>
</dbReference>
<evidence type="ECO:0000313" key="6">
    <source>
        <dbReference type="EMBL" id="KKL86629.1"/>
    </source>
</evidence>
<evidence type="ECO:0000256" key="1">
    <source>
        <dbReference type="ARBA" id="ARBA00001947"/>
    </source>
</evidence>
<dbReference type="PANTHER" id="PTHR46233:SF3">
    <property type="entry name" value="HYDROXYACYLGLUTATHIONE HYDROLASE GLOC"/>
    <property type="match status" value="1"/>
</dbReference>
<keyword evidence="3" id="KW-0378">Hydrolase</keyword>
<evidence type="ECO:0000256" key="4">
    <source>
        <dbReference type="ARBA" id="ARBA00022833"/>
    </source>
</evidence>
<organism evidence="6">
    <name type="scientific">marine sediment metagenome</name>
    <dbReference type="NCBI Taxonomy" id="412755"/>
    <lineage>
        <taxon>unclassified sequences</taxon>
        <taxon>metagenomes</taxon>
        <taxon>ecological metagenomes</taxon>
    </lineage>
</organism>
<dbReference type="EMBL" id="LAZR01021058">
    <property type="protein sequence ID" value="KKL86629.1"/>
    <property type="molecule type" value="Genomic_DNA"/>
</dbReference>
<evidence type="ECO:0000256" key="3">
    <source>
        <dbReference type="ARBA" id="ARBA00022801"/>
    </source>
</evidence>
<evidence type="ECO:0000256" key="2">
    <source>
        <dbReference type="ARBA" id="ARBA00022723"/>
    </source>
</evidence>
<sequence length="117" mass="12656">MAEPQVSELMVRGIVVGVFAENCWIIGSRRTREGIVIDPGDQPDEILNLARDMGLNIKVIANSHAHLDHILGVRGVQEATGAKFLLHPHELGIARGAAETAAQWLGQRVEPPPEPDA</sequence>
<dbReference type="SUPFAM" id="SSF56281">
    <property type="entry name" value="Metallo-hydrolase/oxidoreductase"/>
    <property type="match status" value="1"/>
</dbReference>
<gene>
    <name evidence="6" type="ORF">LCGC14_1942800</name>
</gene>